<dbReference type="AlphaFoldDB" id="A0AAU9VXN7"/>
<organism evidence="1 2">
    <name type="scientific">Pocillopora meandrina</name>
    <dbReference type="NCBI Taxonomy" id="46732"/>
    <lineage>
        <taxon>Eukaryota</taxon>
        <taxon>Metazoa</taxon>
        <taxon>Cnidaria</taxon>
        <taxon>Anthozoa</taxon>
        <taxon>Hexacorallia</taxon>
        <taxon>Scleractinia</taxon>
        <taxon>Astrocoeniina</taxon>
        <taxon>Pocilloporidae</taxon>
        <taxon>Pocillopora</taxon>
    </lineage>
</organism>
<dbReference type="SUPFAM" id="SSF50249">
    <property type="entry name" value="Nucleic acid-binding proteins"/>
    <property type="match status" value="1"/>
</dbReference>
<dbReference type="Proteomes" id="UP001159428">
    <property type="component" value="Unassembled WGS sequence"/>
</dbReference>
<reference evidence="1 2" key="1">
    <citation type="submission" date="2022-05" db="EMBL/GenBank/DDBJ databases">
        <authorList>
            <consortium name="Genoscope - CEA"/>
            <person name="William W."/>
        </authorList>
    </citation>
    <scope>NUCLEOTIDE SEQUENCE [LARGE SCALE GENOMIC DNA]</scope>
</reference>
<protein>
    <recommendedName>
        <fullName evidence="3">Replication factor A C-terminal domain-containing protein</fullName>
    </recommendedName>
</protein>
<sequence length="270" mass="29811">MTAGAFACSLANFHYRSESVSASQTSTSDSLNMANTIFGDTTGTITVNLWAEFIQAVQLGKVYQIAPLQVKTWNGVKKLSLTPASLFTEVSHQVQVNKIPFTHGMPDGDESTTTVLSGVSINSVHSIETYFHCIKCGRRIARATGAKFMQCQRCGAHMKREKCRRQLCARIVVQSGDEQVQLTAFEDVLKQVFPDVEATSETGLAKMILDIDSIADSKDLQFYSNSNDELRKFDKDASDKPNIIEKLLTIEGRVDELAIETDGSEAYSYQ</sequence>
<evidence type="ECO:0008006" key="3">
    <source>
        <dbReference type="Google" id="ProtNLM"/>
    </source>
</evidence>
<evidence type="ECO:0000313" key="2">
    <source>
        <dbReference type="Proteomes" id="UP001159428"/>
    </source>
</evidence>
<dbReference type="InterPro" id="IPR012340">
    <property type="entry name" value="NA-bd_OB-fold"/>
</dbReference>
<comment type="caution">
    <text evidence="1">The sequence shown here is derived from an EMBL/GenBank/DDBJ whole genome shotgun (WGS) entry which is preliminary data.</text>
</comment>
<accession>A0AAU9VXN7</accession>
<evidence type="ECO:0000313" key="1">
    <source>
        <dbReference type="EMBL" id="CAH3040327.1"/>
    </source>
</evidence>
<name>A0AAU9VXN7_9CNID</name>
<keyword evidence="2" id="KW-1185">Reference proteome</keyword>
<proteinExistence type="predicted"/>
<dbReference type="Gene3D" id="2.40.50.140">
    <property type="entry name" value="Nucleic acid-binding proteins"/>
    <property type="match status" value="1"/>
</dbReference>
<dbReference type="EMBL" id="CALNXJ010000005">
    <property type="protein sequence ID" value="CAH3040327.1"/>
    <property type="molecule type" value="Genomic_DNA"/>
</dbReference>
<gene>
    <name evidence="1" type="ORF">PMEA_00025949</name>
</gene>